<dbReference type="InterPro" id="IPR041657">
    <property type="entry name" value="HTH_17"/>
</dbReference>
<keyword evidence="3" id="KW-1185">Reference proteome</keyword>
<name>A0A7X9WV12_9SPHN</name>
<accession>A0A7X9WV12</accession>
<protein>
    <submittedName>
        <fullName evidence="2">Helix-turn-helix domain-containing protein</fullName>
    </submittedName>
</protein>
<organism evidence="2 3">
    <name type="scientific">Sphingobium psychrophilum</name>
    <dbReference type="NCBI Taxonomy" id="2728834"/>
    <lineage>
        <taxon>Bacteria</taxon>
        <taxon>Pseudomonadati</taxon>
        <taxon>Pseudomonadota</taxon>
        <taxon>Alphaproteobacteria</taxon>
        <taxon>Sphingomonadales</taxon>
        <taxon>Sphingomonadaceae</taxon>
        <taxon>Sphingobium</taxon>
    </lineage>
</organism>
<proteinExistence type="predicted"/>
<sequence>MAQRTAFQNLDVEHPGSKVEPICLRVPDACRFIGVSRSTLYVLIADREVEVVKLGSSTLVLVESLRRLIEARRSQSAAAIN</sequence>
<dbReference type="Proteomes" id="UP000519023">
    <property type="component" value="Unassembled WGS sequence"/>
</dbReference>
<gene>
    <name evidence="2" type="ORF">HHL08_09670</name>
</gene>
<evidence type="ECO:0000313" key="3">
    <source>
        <dbReference type="Proteomes" id="UP000519023"/>
    </source>
</evidence>
<dbReference type="Pfam" id="PF12728">
    <property type="entry name" value="HTH_17"/>
    <property type="match status" value="1"/>
</dbReference>
<reference evidence="2 3" key="1">
    <citation type="submission" date="2020-04" db="EMBL/GenBank/DDBJ databases">
        <title>Sphingobium sp. AR-3-1 isolated from Arctic soil.</title>
        <authorList>
            <person name="Dahal R.H."/>
            <person name="Chaudhary D.K."/>
        </authorList>
    </citation>
    <scope>NUCLEOTIDE SEQUENCE [LARGE SCALE GENOMIC DNA]</scope>
    <source>
        <strain evidence="2 3">AR-3-1</strain>
    </source>
</reference>
<comment type="caution">
    <text evidence="2">The sequence shown here is derived from an EMBL/GenBank/DDBJ whole genome shotgun (WGS) entry which is preliminary data.</text>
</comment>
<evidence type="ECO:0000313" key="2">
    <source>
        <dbReference type="EMBL" id="NML10416.1"/>
    </source>
</evidence>
<evidence type="ECO:0000259" key="1">
    <source>
        <dbReference type="Pfam" id="PF12728"/>
    </source>
</evidence>
<dbReference type="EMBL" id="JABBFV010000006">
    <property type="protein sequence ID" value="NML10416.1"/>
    <property type="molecule type" value="Genomic_DNA"/>
</dbReference>
<feature type="domain" description="Helix-turn-helix" evidence="1">
    <location>
        <begin position="24"/>
        <end position="73"/>
    </location>
</feature>
<dbReference type="RefSeq" id="WP_169572680.1">
    <property type="nucleotide sequence ID" value="NZ_JABBFV010000006.1"/>
</dbReference>
<dbReference type="AlphaFoldDB" id="A0A7X9WV12"/>